<dbReference type="RefSeq" id="WP_311384256.1">
    <property type="nucleotide sequence ID" value="NZ_JAVRHU010000001.1"/>
</dbReference>
<name>A0ABU3BEM3_9FLAO</name>
<evidence type="ECO:0000313" key="1">
    <source>
        <dbReference type="EMBL" id="MDT0620606.1"/>
    </source>
</evidence>
<dbReference type="Proteomes" id="UP001250662">
    <property type="component" value="Unassembled WGS sequence"/>
</dbReference>
<comment type="caution">
    <text evidence="1">The sequence shown here is derived from an EMBL/GenBank/DDBJ whole genome shotgun (WGS) entry which is preliminary data.</text>
</comment>
<keyword evidence="2" id="KW-1185">Reference proteome</keyword>
<evidence type="ECO:0008006" key="3">
    <source>
        <dbReference type="Google" id="ProtNLM"/>
    </source>
</evidence>
<proteinExistence type="predicted"/>
<organism evidence="1 2">
    <name type="scientific">Croceitalea vernalis</name>
    <dbReference type="NCBI Taxonomy" id="3075599"/>
    <lineage>
        <taxon>Bacteria</taxon>
        <taxon>Pseudomonadati</taxon>
        <taxon>Bacteroidota</taxon>
        <taxon>Flavobacteriia</taxon>
        <taxon>Flavobacteriales</taxon>
        <taxon>Flavobacteriaceae</taxon>
        <taxon>Croceitalea</taxon>
    </lineage>
</organism>
<dbReference type="PROSITE" id="PS51257">
    <property type="entry name" value="PROKAR_LIPOPROTEIN"/>
    <property type="match status" value="1"/>
</dbReference>
<protein>
    <recommendedName>
        <fullName evidence="3">Lipoprotein</fullName>
    </recommendedName>
</protein>
<reference evidence="1 2" key="1">
    <citation type="submission" date="2023-09" db="EMBL/GenBank/DDBJ databases">
        <authorList>
            <person name="Rey-Velasco X."/>
        </authorList>
    </citation>
    <scope>NUCLEOTIDE SEQUENCE [LARGE SCALE GENOMIC DNA]</scope>
    <source>
        <strain evidence="1 2">P007</strain>
    </source>
</reference>
<gene>
    <name evidence="1" type="ORF">RM520_03155</name>
</gene>
<dbReference type="EMBL" id="JAVRHU010000001">
    <property type="protein sequence ID" value="MDT0620606.1"/>
    <property type="molecule type" value="Genomic_DNA"/>
</dbReference>
<sequence length="369" mass="40514">MNWKNIFGVTLTLLIVGCSNDDNIIEEPDEILAASFEVIGEDTEAVFQYTFDATTNTTELLNLTSEIGVPTDYLTLRQTDDFLSFYSFRQGAFSLVIKNISTGATASFVDFYANGPGRSVVWGTNTLTNVFFGYFAPGDSREIGLQDVEIQNQTSLDVSIDIDIDLLFQPLLFNDKVYITFLDNQGEYKLSVYDTLTKSLGNIINFGDTPISIFIDDLGNLVVIKNGIDASLELYDTNDLSFISSSNLGFNSGFASGPVSGTVLSENKLYYARPYIQPARFASGPAIFDIETQESFIPDFITIADEIEAEIGSNITITTQTYSSSRNMFFIGYAILTTPNQGGILQISPGGELIDNTALPFFPSYIVAD</sequence>
<evidence type="ECO:0000313" key="2">
    <source>
        <dbReference type="Proteomes" id="UP001250662"/>
    </source>
</evidence>
<accession>A0ABU3BEM3</accession>